<dbReference type="Pfam" id="PF07715">
    <property type="entry name" value="Plug"/>
    <property type="match status" value="1"/>
</dbReference>
<reference evidence="16" key="1">
    <citation type="submission" date="2016-10" db="EMBL/GenBank/DDBJ databases">
        <authorList>
            <person name="Varghese N."/>
            <person name="Submissions S."/>
        </authorList>
    </citation>
    <scope>NUCLEOTIDE SEQUENCE [LARGE SCALE GENOMIC DNA]</scope>
    <source>
        <strain evidence="16">DSM 16471</strain>
    </source>
</reference>
<comment type="similarity">
    <text evidence="10 11">Belongs to the TonB-dependent receptor family.</text>
</comment>
<dbReference type="InterPro" id="IPR037066">
    <property type="entry name" value="Plug_dom_sf"/>
</dbReference>
<dbReference type="InterPro" id="IPR012910">
    <property type="entry name" value="Plug_dom"/>
</dbReference>
<dbReference type="STRING" id="228957.SAMN04488008_1023"/>
<dbReference type="Pfam" id="PF13715">
    <property type="entry name" value="CarbopepD_reg_2"/>
    <property type="match status" value="1"/>
</dbReference>
<evidence type="ECO:0000256" key="8">
    <source>
        <dbReference type="ARBA" id="ARBA00023170"/>
    </source>
</evidence>
<name>A0A1H7J9R7_9FLAO</name>
<dbReference type="PANTHER" id="PTHR30069:SF29">
    <property type="entry name" value="HEMOGLOBIN AND HEMOGLOBIN-HAPTOGLOBIN-BINDING PROTEIN 1-RELATED"/>
    <property type="match status" value="1"/>
</dbReference>
<dbReference type="Gene3D" id="2.60.40.1120">
    <property type="entry name" value="Carboxypeptidase-like, regulatory domain"/>
    <property type="match status" value="1"/>
</dbReference>
<dbReference type="PANTHER" id="PTHR30069">
    <property type="entry name" value="TONB-DEPENDENT OUTER MEMBRANE RECEPTOR"/>
    <property type="match status" value="1"/>
</dbReference>
<evidence type="ECO:0000256" key="7">
    <source>
        <dbReference type="ARBA" id="ARBA00023136"/>
    </source>
</evidence>
<evidence type="ECO:0000256" key="2">
    <source>
        <dbReference type="ARBA" id="ARBA00022448"/>
    </source>
</evidence>
<keyword evidence="4 10" id="KW-0812">Transmembrane</keyword>
<evidence type="ECO:0000256" key="5">
    <source>
        <dbReference type="ARBA" id="ARBA00022729"/>
    </source>
</evidence>
<protein>
    <submittedName>
        <fullName evidence="15">Outer membrane receptor for ferrienterochelin and colicins</fullName>
    </submittedName>
</protein>
<dbReference type="EMBL" id="FNZN01000002">
    <property type="protein sequence ID" value="SEK70647.1"/>
    <property type="molecule type" value="Genomic_DNA"/>
</dbReference>
<accession>A0A1H7J9R7</accession>
<keyword evidence="6 11" id="KW-0798">TonB box</keyword>
<dbReference type="GO" id="GO:0015344">
    <property type="term" value="F:siderophore uptake transmembrane transporter activity"/>
    <property type="evidence" value="ECO:0007669"/>
    <property type="project" value="TreeGrafter"/>
</dbReference>
<evidence type="ECO:0000256" key="4">
    <source>
        <dbReference type="ARBA" id="ARBA00022692"/>
    </source>
</evidence>
<evidence type="ECO:0000256" key="6">
    <source>
        <dbReference type="ARBA" id="ARBA00023077"/>
    </source>
</evidence>
<evidence type="ECO:0000256" key="10">
    <source>
        <dbReference type="PROSITE-ProRule" id="PRU01360"/>
    </source>
</evidence>
<keyword evidence="8 15" id="KW-0675">Receptor</keyword>
<dbReference type="Pfam" id="PF00593">
    <property type="entry name" value="TonB_dep_Rec_b-barrel"/>
    <property type="match status" value="1"/>
</dbReference>
<dbReference type="Gene3D" id="2.170.130.10">
    <property type="entry name" value="TonB-dependent receptor, plug domain"/>
    <property type="match status" value="1"/>
</dbReference>
<gene>
    <name evidence="15" type="ORF">SAMN04488008_1023</name>
</gene>
<dbReference type="RefSeq" id="WP_091620097.1">
    <property type="nucleotide sequence ID" value="NZ_FNZN01000002.1"/>
</dbReference>
<comment type="subcellular location">
    <subcellularLocation>
        <location evidence="1 10">Cell outer membrane</location>
        <topology evidence="1 10">Multi-pass membrane protein</topology>
    </subcellularLocation>
</comment>
<proteinExistence type="inferred from homology"/>
<dbReference type="Gene3D" id="2.40.170.20">
    <property type="entry name" value="TonB-dependent receptor, beta-barrel domain"/>
    <property type="match status" value="1"/>
</dbReference>
<keyword evidence="9 10" id="KW-0998">Cell outer membrane</keyword>
<feature type="signal peptide" evidence="12">
    <location>
        <begin position="1"/>
        <end position="22"/>
    </location>
</feature>
<dbReference type="SUPFAM" id="SSF56935">
    <property type="entry name" value="Porins"/>
    <property type="match status" value="1"/>
</dbReference>
<dbReference type="InterPro" id="IPR000531">
    <property type="entry name" value="Beta-barrel_TonB"/>
</dbReference>
<dbReference type="AlphaFoldDB" id="A0A1H7J9R7"/>
<keyword evidence="5 12" id="KW-0732">Signal</keyword>
<dbReference type="InterPro" id="IPR039426">
    <property type="entry name" value="TonB-dep_rcpt-like"/>
</dbReference>
<keyword evidence="2 10" id="KW-0813">Transport</keyword>
<keyword evidence="16" id="KW-1185">Reference proteome</keyword>
<dbReference type="OrthoDB" id="9768177at2"/>
<evidence type="ECO:0000313" key="16">
    <source>
        <dbReference type="Proteomes" id="UP000198990"/>
    </source>
</evidence>
<evidence type="ECO:0000256" key="9">
    <source>
        <dbReference type="ARBA" id="ARBA00023237"/>
    </source>
</evidence>
<keyword evidence="7 10" id="KW-0472">Membrane</keyword>
<evidence type="ECO:0000313" key="15">
    <source>
        <dbReference type="EMBL" id="SEK70647.1"/>
    </source>
</evidence>
<dbReference type="InterPro" id="IPR008969">
    <property type="entry name" value="CarboxyPept-like_regulatory"/>
</dbReference>
<dbReference type="InterPro" id="IPR036942">
    <property type="entry name" value="Beta-barrel_TonB_sf"/>
</dbReference>
<evidence type="ECO:0000256" key="3">
    <source>
        <dbReference type="ARBA" id="ARBA00022452"/>
    </source>
</evidence>
<keyword evidence="3 10" id="KW-1134">Transmembrane beta strand</keyword>
<dbReference type="GO" id="GO:0009279">
    <property type="term" value="C:cell outer membrane"/>
    <property type="evidence" value="ECO:0007669"/>
    <property type="project" value="UniProtKB-SubCell"/>
</dbReference>
<evidence type="ECO:0000259" key="13">
    <source>
        <dbReference type="Pfam" id="PF00593"/>
    </source>
</evidence>
<evidence type="ECO:0000259" key="14">
    <source>
        <dbReference type="Pfam" id="PF07715"/>
    </source>
</evidence>
<feature type="domain" description="TonB-dependent receptor-like beta-barrel" evidence="13">
    <location>
        <begin position="333"/>
        <end position="890"/>
    </location>
</feature>
<evidence type="ECO:0000256" key="1">
    <source>
        <dbReference type="ARBA" id="ARBA00004571"/>
    </source>
</evidence>
<dbReference type="SUPFAM" id="SSF49464">
    <property type="entry name" value="Carboxypeptidase regulatory domain-like"/>
    <property type="match status" value="1"/>
</dbReference>
<organism evidence="15 16">
    <name type="scientific">Maribacter orientalis</name>
    <dbReference type="NCBI Taxonomy" id="228957"/>
    <lineage>
        <taxon>Bacteria</taxon>
        <taxon>Pseudomonadati</taxon>
        <taxon>Bacteroidota</taxon>
        <taxon>Flavobacteriia</taxon>
        <taxon>Flavobacteriales</taxon>
        <taxon>Flavobacteriaceae</taxon>
        <taxon>Maribacter</taxon>
    </lineage>
</organism>
<evidence type="ECO:0000256" key="11">
    <source>
        <dbReference type="RuleBase" id="RU003357"/>
    </source>
</evidence>
<feature type="chain" id="PRO_5011457204" evidence="12">
    <location>
        <begin position="23"/>
        <end position="938"/>
    </location>
</feature>
<dbReference type="PROSITE" id="PS52016">
    <property type="entry name" value="TONB_DEPENDENT_REC_3"/>
    <property type="match status" value="1"/>
</dbReference>
<evidence type="ECO:0000256" key="12">
    <source>
        <dbReference type="SAM" id="SignalP"/>
    </source>
</evidence>
<dbReference type="GO" id="GO:0044718">
    <property type="term" value="P:siderophore transmembrane transport"/>
    <property type="evidence" value="ECO:0007669"/>
    <property type="project" value="TreeGrafter"/>
</dbReference>
<sequence>MKQKLTLMLTPILVLFMTFSFAQEKKVTGVVTDQGGLPLPGVSVLVVGTTNGTQTDFDGNYTINVNQGQTLRYSYLGQKTVSMVVGASAKMDVQLQEDAEALEEVIVTGQGSGIARRKLSTTVDVLDAEDIDKLPANQIDQLLQSTTPSAQIRLSSGQPGTAAIIRTRGPISAASSATPVVIIDGVRVDNLNSNPQLGIATGGANVSALADIPVESIERIEYIKGGAATTLYGADAANGIIQIITKKGKDGKSAAFFESNVGVINATKDFLKYDRTADVIFQPGWSQQFRVGLSGGSEKFTYNFGGSLYKDDSYNDINEQIRRTFTFGLTAKVTDKLRYQGSFSFVNFESNLDYNANTSFSRFSNLEGSARGATDEFTDAEFAEETARYQRIGKLVDISSTTNRITASNKFIYDIDENFQVNATLGIDNRNTVQEELLSNALQVELGSVAPGTTDQGELTRVLRSAFTVTTDINLTHKAYTDNLSFVSILGGQFFRSSDRQNRLNGSGGVDGTRSLNNFSEQTFSDFVLENSNYGLYFLENVGIYDVAFLEFGGRLDKNTISGANTDPLLLPKIGLTYNLSDHDFYINSGISDVVSTIKLRANYGEATNFAQPFDQDKTFAQNPFLGGPSFTFDNQGNEDLVSERVKTTEFGLELGFFSNRLYLSGTRYMGITEDALFTPQDPPSSGQANQIQNIGEVENKGYEFALNATLIQKEKQNLSINLSYNTNENLVTDSGGAPPFVVGGFTVLGSVVEEGQSLGYLRGTAAILQDDGTYAFEANTALGDTFAPNFGSMGLNYTYGDFNFYATADYQFGGKITDLSFLLRHLRGTDDTGIPQELIDLGTSPFNYVNYFVFDNDFLKVRNIGASYNFGDIAKPLFSNIRLGVTVTNPFNWTAGTFDPETTGSGISAQNGFASGGFAYGTESAPRTYIASLRFEF</sequence>
<dbReference type="Proteomes" id="UP000198990">
    <property type="component" value="Unassembled WGS sequence"/>
</dbReference>
<feature type="domain" description="TonB-dependent receptor plug" evidence="14">
    <location>
        <begin position="117"/>
        <end position="240"/>
    </location>
</feature>